<accession>A0A2P5FBG9</accession>
<dbReference type="OrthoDB" id="10280282at2759"/>
<dbReference type="InParanoid" id="A0A2P5FBG9"/>
<gene>
    <name evidence="1" type="ORF">TorRG33x02_090240</name>
</gene>
<name>A0A2P5FBG9_TREOI</name>
<keyword evidence="2" id="KW-1185">Reference proteome</keyword>
<comment type="caution">
    <text evidence="1">The sequence shown here is derived from an EMBL/GenBank/DDBJ whole genome shotgun (WGS) entry which is preliminary data.</text>
</comment>
<dbReference type="AlphaFoldDB" id="A0A2P5FBG9"/>
<protein>
    <submittedName>
        <fullName evidence="1">Uncharacterized protein</fullName>
    </submittedName>
</protein>
<reference evidence="2" key="1">
    <citation type="submission" date="2016-06" db="EMBL/GenBank/DDBJ databases">
        <title>Parallel loss of symbiosis genes in relatives of nitrogen-fixing non-legume Parasponia.</title>
        <authorList>
            <person name="Van Velzen R."/>
            <person name="Holmer R."/>
            <person name="Bu F."/>
            <person name="Rutten L."/>
            <person name="Van Zeijl A."/>
            <person name="Liu W."/>
            <person name="Santuari L."/>
            <person name="Cao Q."/>
            <person name="Sharma T."/>
            <person name="Shen D."/>
            <person name="Roswanjaya Y."/>
            <person name="Wardhani T."/>
            <person name="Kalhor M.S."/>
            <person name="Jansen J."/>
            <person name="Van den Hoogen J."/>
            <person name="Gungor B."/>
            <person name="Hartog M."/>
            <person name="Hontelez J."/>
            <person name="Verver J."/>
            <person name="Yang W.-C."/>
            <person name="Schijlen E."/>
            <person name="Repin R."/>
            <person name="Schilthuizen M."/>
            <person name="Schranz E."/>
            <person name="Heidstra R."/>
            <person name="Miyata K."/>
            <person name="Fedorova E."/>
            <person name="Kohlen W."/>
            <person name="Bisseling T."/>
            <person name="Smit S."/>
            <person name="Geurts R."/>
        </authorList>
    </citation>
    <scope>NUCLEOTIDE SEQUENCE [LARGE SCALE GENOMIC DNA]</scope>
    <source>
        <strain evidence="2">cv. RG33-2</strain>
    </source>
</reference>
<sequence length="91" mass="10538">MDENTVFCDKFSRVIRENKRNDYPAHVESSTGDFSTWAHLKWMDDRACRMNMDWIGRVIQEYVHVSTIICHITASGQSNDSIGLRASLEDQ</sequence>
<dbReference type="EMBL" id="JXTC01000046">
    <property type="protein sequence ID" value="PON95132.1"/>
    <property type="molecule type" value="Genomic_DNA"/>
</dbReference>
<dbReference type="Proteomes" id="UP000237000">
    <property type="component" value="Unassembled WGS sequence"/>
</dbReference>
<evidence type="ECO:0000313" key="2">
    <source>
        <dbReference type="Proteomes" id="UP000237000"/>
    </source>
</evidence>
<organism evidence="1 2">
    <name type="scientific">Trema orientale</name>
    <name type="common">Charcoal tree</name>
    <name type="synonym">Celtis orientalis</name>
    <dbReference type="NCBI Taxonomy" id="63057"/>
    <lineage>
        <taxon>Eukaryota</taxon>
        <taxon>Viridiplantae</taxon>
        <taxon>Streptophyta</taxon>
        <taxon>Embryophyta</taxon>
        <taxon>Tracheophyta</taxon>
        <taxon>Spermatophyta</taxon>
        <taxon>Magnoliopsida</taxon>
        <taxon>eudicotyledons</taxon>
        <taxon>Gunneridae</taxon>
        <taxon>Pentapetalae</taxon>
        <taxon>rosids</taxon>
        <taxon>fabids</taxon>
        <taxon>Rosales</taxon>
        <taxon>Cannabaceae</taxon>
        <taxon>Trema</taxon>
    </lineage>
</organism>
<evidence type="ECO:0000313" key="1">
    <source>
        <dbReference type="EMBL" id="PON95132.1"/>
    </source>
</evidence>
<proteinExistence type="predicted"/>